<protein>
    <submittedName>
        <fullName evidence="1">Uncharacterized protein</fullName>
    </submittedName>
</protein>
<comment type="caution">
    <text evidence="1">The sequence shown here is derived from an EMBL/GenBank/DDBJ whole genome shotgun (WGS) entry which is preliminary data.</text>
</comment>
<name>A0ABV6GIU6_9BACI</name>
<accession>A0ABV6GIU6</accession>
<evidence type="ECO:0000313" key="1">
    <source>
        <dbReference type="EMBL" id="MFC0273622.1"/>
    </source>
</evidence>
<evidence type="ECO:0000313" key="2">
    <source>
        <dbReference type="Proteomes" id="UP001589854"/>
    </source>
</evidence>
<dbReference type="RefSeq" id="WP_378937109.1">
    <property type="nucleotide sequence ID" value="NZ_JBHLVO010000022.1"/>
</dbReference>
<dbReference type="Proteomes" id="UP001589854">
    <property type="component" value="Unassembled WGS sequence"/>
</dbReference>
<proteinExistence type="predicted"/>
<dbReference type="EMBL" id="JBHLVO010000022">
    <property type="protein sequence ID" value="MFC0273622.1"/>
    <property type="molecule type" value="Genomic_DNA"/>
</dbReference>
<sequence length="137" mass="15789">MTNLNPMFSETLLTPAPSKAKKESNRKKREDALKDIKIPVSLIEKLDLKMFGYKIFNESNITRFATSLIKEGLDIEYIDYVPEVDRPSPKDTVFVHAKLRKEEHTEIVNISAKWNCSIRLAARRIIINLLKEKKGVC</sequence>
<gene>
    <name evidence="1" type="ORF">ACFFIX_19710</name>
</gene>
<organism evidence="1 2">
    <name type="scientific">Metabacillus herbersteinensis</name>
    <dbReference type="NCBI Taxonomy" id="283816"/>
    <lineage>
        <taxon>Bacteria</taxon>
        <taxon>Bacillati</taxon>
        <taxon>Bacillota</taxon>
        <taxon>Bacilli</taxon>
        <taxon>Bacillales</taxon>
        <taxon>Bacillaceae</taxon>
        <taxon>Metabacillus</taxon>
    </lineage>
</organism>
<reference evidence="1 2" key="1">
    <citation type="submission" date="2024-09" db="EMBL/GenBank/DDBJ databases">
        <authorList>
            <person name="Sun Q."/>
            <person name="Mori K."/>
        </authorList>
    </citation>
    <scope>NUCLEOTIDE SEQUENCE [LARGE SCALE GENOMIC DNA]</scope>
    <source>
        <strain evidence="1 2">CCM 7228</strain>
    </source>
</reference>
<keyword evidence="2" id="KW-1185">Reference proteome</keyword>